<organism evidence="1 2">
    <name type="scientific">Methylomonas fluvii</name>
    <dbReference type="NCBI Taxonomy" id="1854564"/>
    <lineage>
        <taxon>Bacteria</taxon>
        <taxon>Pseudomonadati</taxon>
        <taxon>Pseudomonadota</taxon>
        <taxon>Gammaproteobacteria</taxon>
        <taxon>Methylococcales</taxon>
        <taxon>Methylococcaceae</taxon>
        <taxon>Methylomonas</taxon>
    </lineage>
</organism>
<accession>A0ABR9DAM6</accession>
<proteinExistence type="predicted"/>
<sequence>DKVFDVFKLMMKQNDYSISFDTKLNFLESRIVKQFEQIQIDNKHNDQTVSYLPFLDELFTKDIAFLAKHTHYFTQHAKQFLRLYLFLYCAQLALNLNPHTFETPVSRPLHFILNYEKQALSVKNSYMRGIEPCMNMQSTSFLISPSSKH</sequence>
<evidence type="ECO:0000313" key="2">
    <source>
        <dbReference type="Proteomes" id="UP000641152"/>
    </source>
</evidence>
<name>A0ABR9DAM6_9GAMM</name>
<comment type="caution">
    <text evidence="1">The sequence shown here is derived from an EMBL/GenBank/DDBJ whole genome shotgun (WGS) entry which is preliminary data.</text>
</comment>
<dbReference type="Proteomes" id="UP000641152">
    <property type="component" value="Unassembled WGS sequence"/>
</dbReference>
<evidence type="ECO:0000313" key="1">
    <source>
        <dbReference type="EMBL" id="MBD9358957.1"/>
    </source>
</evidence>
<protein>
    <submittedName>
        <fullName evidence="1">DNA phosphorothioation-dependent restriction protein DptG</fullName>
    </submittedName>
</protein>
<reference evidence="1 2" key="1">
    <citation type="submission" date="2020-09" db="EMBL/GenBank/DDBJ databases">
        <title>Methylomonas albis sp. nov. and Methylomonas fluvii sp. nov.: Two cold-adapted methanotrophs from the River Elbe and an amended description of Methylovulum psychrotolerans strain Eb1.</title>
        <authorList>
            <person name="Bussmann I.K."/>
            <person name="Klings K.-W."/>
            <person name="Warnstedt J."/>
            <person name="Hoppert M."/>
            <person name="Saborowski A."/>
            <person name="Horn F."/>
            <person name="Liebner S."/>
        </authorList>
    </citation>
    <scope>NUCLEOTIDE SEQUENCE [LARGE SCALE GENOMIC DNA]</scope>
    <source>
        <strain evidence="1 2">EbB</strain>
    </source>
</reference>
<gene>
    <name evidence="1" type="primary">dptG</name>
    <name evidence="1" type="ORF">EBB_00005</name>
</gene>
<dbReference type="EMBL" id="JACXST010000001">
    <property type="protein sequence ID" value="MBD9358957.1"/>
    <property type="molecule type" value="Genomic_DNA"/>
</dbReference>
<dbReference type="NCBIfam" id="TIGR03236">
    <property type="entry name" value="dnd_assoc_1"/>
    <property type="match status" value="1"/>
</dbReference>
<feature type="non-terminal residue" evidence="1">
    <location>
        <position position="1"/>
    </location>
</feature>
<keyword evidence="2" id="KW-1185">Reference proteome</keyword>
<dbReference type="InterPro" id="IPR017645">
    <property type="entry name" value="Dnd_assoc_1"/>
</dbReference>